<dbReference type="EMBL" id="JAHWDQ010000001">
    <property type="protein sequence ID" value="MBW2939578.1"/>
    <property type="molecule type" value="Genomic_DNA"/>
</dbReference>
<protein>
    <submittedName>
        <fullName evidence="8">MucB/RseB C-terminal domain-containing protein</fullName>
    </submittedName>
</protein>
<keyword evidence="4" id="KW-0574">Periplasm</keyword>
<accession>A0ABS6VNF2</accession>
<proteinExistence type="inferred from homology"/>
<gene>
    <name evidence="8" type="ORF">KXJ70_02240</name>
</gene>
<dbReference type="CDD" id="cd16327">
    <property type="entry name" value="RseB"/>
    <property type="match status" value="1"/>
</dbReference>
<comment type="similarity">
    <text evidence="2">Belongs to the RseB family.</text>
</comment>
<dbReference type="InterPro" id="IPR005588">
    <property type="entry name" value="MucB_RseB"/>
</dbReference>
<keyword evidence="9" id="KW-1185">Reference proteome</keyword>
<evidence type="ECO:0000259" key="6">
    <source>
        <dbReference type="Pfam" id="PF03888"/>
    </source>
</evidence>
<dbReference type="InterPro" id="IPR033434">
    <property type="entry name" value="MucB/RseB_N"/>
</dbReference>
<dbReference type="PIRSF" id="PIRSF005427">
    <property type="entry name" value="RseB"/>
    <property type="match status" value="1"/>
</dbReference>
<evidence type="ECO:0000256" key="3">
    <source>
        <dbReference type="ARBA" id="ARBA00022729"/>
    </source>
</evidence>
<evidence type="ECO:0000259" key="7">
    <source>
        <dbReference type="Pfam" id="PF17188"/>
    </source>
</evidence>
<dbReference type="PANTHER" id="PTHR38782">
    <property type="match status" value="1"/>
</dbReference>
<dbReference type="PANTHER" id="PTHR38782:SF1">
    <property type="entry name" value="SIGMA-E FACTOR REGULATORY PROTEIN RSEB"/>
    <property type="match status" value="1"/>
</dbReference>
<dbReference type="InterPro" id="IPR033436">
    <property type="entry name" value="MucB/RseB_C"/>
</dbReference>
<evidence type="ECO:0000256" key="4">
    <source>
        <dbReference type="ARBA" id="ARBA00022764"/>
    </source>
</evidence>
<evidence type="ECO:0000256" key="5">
    <source>
        <dbReference type="SAM" id="SignalP"/>
    </source>
</evidence>
<evidence type="ECO:0000256" key="1">
    <source>
        <dbReference type="ARBA" id="ARBA00004418"/>
    </source>
</evidence>
<feature type="domain" description="MucB/RseB N-terminal" evidence="6">
    <location>
        <begin position="26"/>
        <end position="178"/>
    </location>
</feature>
<organism evidence="8 9">
    <name type="scientific">Zhongshania aquimaris</name>
    <dbReference type="NCBI Taxonomy" id="2857107"/>
    <lineage>
        <taxon>Bacteria</taxon>
        <taxon>Pseudomonadati</taxon>
        <taxon>Pseudomonadota</taxon>
        <taxon>Gammaproteobacteria</taxon>
        <taxon>Cellvibrionales</taxon>
        <taxon>Spongiibacteraceae</taxon>
        <taxon>Zhongshania</taxon>
    </lineage>
</organism>
<sequence>MIVRLTCAALAAVLASAPVFSLDSGSELLNKMTHSHRELNYRAIVTYQLGDQLSSYRITHTVHDGKEFEALESLDGDHQDLVHHGHDINCVHPGPQLIRLVNADEEQGFYRYYDVDIEGEGRVAGRDTVTLSIKPRDVYRLGYTLSLDKETGLLLRSDIVNQQRKVLERFQYVMLDLNIPDDELIVDGAIEVEHKHVALGAGATTARIRVWRPNWIPAGFTPLKDTGEENAALTYTDGLAVMSVFVEPLLKTESDAISVSEGGMRRGASVSYTVAFPENGMFATVVGEVPMLTAKQVAKSLSWEPR</sequence>
<dbReference type="Pfam" id="PF17188">
    <property type="entry name" value="MucB_RseB_C"/>
    <property type="match status" value="1"/>
</dbReference>
<comment type="caution">
    <text evidence="8">The sequence shown here is derived from an EMBL/GenBank/DDBJ whole genome shotgun (WGS) entry which is preliminary data.</text>
</comment>
<comment type="subcellular location">
    <subcellularLocation>
        <location evidence="1">Periplasm</location>
    </subcellularLocation>
</comment>
<dbReference type="RefSeq" id="WP_219041827.1">
    <property type="nucleotide sequence ID" value="NZ_JAHWDQ010000001.1"/>
</dbReference>
<name>A0ABS6VNF2_9GAMM</name>
<reference evidence="8" key="1">
    <citation type="submission" date="2021-07" db="EMBL/GenBank/DDBJ databases">
        <title>Zhongshania sp. CAU 1632 isolated from seawater.</title>
        <authorList>
            <person name="Kim W."/>
        </authorList>
    </citation>
    <scope>NUCLEOTIDE SEQUENCE</scope>
    <source>
        <strain evidence="8">CAU 1632</strain>
    </source>
</reference>
<evidence type="ECO:0000256" key="2">
    <source>
        <dbReference type="ARBA" id="ARBA00008150"/>
    </source>
</evidence>
<dbReference type="Pfam" id="PF03888">
    <property type="entry name" value="MucB_RseB"/>
    <property type="match status" value="1"/>
</dbReference>
<dbReference type="Proteomes" id="UP001166291">
    <property type="component" value="Unassembled WGS sequence"/>
</dbReference>
<evidence type="ECO:0000313" key="9">
    <source>
        <dbReference type="Proteomes" id="UP001166291"/>
    </source>
</evidence>
<feature type="chain" id="PRO_5047016448" evidence="5">
    <location>
        <begin position="22"/>
        <end position="306"/>
    </location>
</feature>
<evidence type="ECO:0000313" key="8">
    <source>
        <dbReference type="EMBL" id="MBW2939578.1"/>
    </source>
</evidence>
<keyword evidence="3 5" id="KW-0732">Signal</keyword>
<feature type="signal peptide" evidence="5">
    <location>
        <begin position="1"/>
        <end position="21"/>
    </location>
</feature>
<feature type="domain" description="MucB/RseB C-terminal" evidence="7">
    <location>
        <begin position="210"/>
        <end position="301"/>
    </location>
</feature>